<feature type="transmembrane region" description="Helical" evidence="8">
    <location>
        <begin position="550"/>
        <end position="574"/>
    </location>
</feature>
<feature type="transmembrane region" description="Helical" evidence="8">
    <location>
        <begin position="467"/>
        <end position="485"/>
    </location>
</feature>
<evidence type="ECO:0000256" key="6">
    <source>
        <dbReference type="ARBA" id="ARBA00022989"/>
    </source>
</evidence>
<dbReference type="PANTHER" id="PTHR30445:SF9">
    <property type="match status" value="1"/>
</dbReference>
<dbReference type="GO" id="GO:0006813">
    <property type="term" value="P:potassium ion transport"/>
    <property type="evidence" value="ECO:0007669"/>
    <property type="project" value="InterPro"/>
</dbReference>
<dbReference type="AlphaFoldDB" id="A0A060A9W5"/>
<evidence type="ECO:0000256" key="4">
    <source>
        <dbReference type="ARBA" id="ARBA00022475"/>
    </source>
</evidence>
<dbReference type="Pfam" id="PF06826">
    <property type="entry name" value="Asp-Al_Ex"/>
    <property type="match status" value="2"/>
</dbReference>
<evidence type="ECO:0000256" key="8">
    <source>
        <dbReference type="SAM" id="Phobius"/>
    </source>
</evidence>
<proteinExistence type="inferred from homology"/>
<reference evidence="10" key="1">
    <citation type="journal article" date="2014" name="Front. Microbiol.">
        <title>Extracellular enzyme production and cheating in Pseudomonas fluorescens depend on diffusion rates.</title>
        <authorList>
            <person name="Allison S.D."/>
            <person name="Lu Y."/>
            <person name="Kent A.G."/>
            <person name="Martiny A.C."/>
        </authorList>
    </citation>
    <scope>NUCLEOTIDE SEQUENCE</scope>
    <source>
        <strain evidence="10">ON2</strain>
    </source>
</reference>
<feature type="transmembrane region" description="Helical" evidence="8">
    <location>
        <begin position="172"/>
        <end position="201"/>
    </location>
</feature>
<dbReference type="EMBL" id="KJ540107">
    <property type="protein sequence ID" value="AIA61575.1"/>
    <property type="molecule type" value="Genomic_DNA"/>
</dbReference>
<dbReference type="NCBIfam" id="TIGR01625">
    <property type="entry name" value="YidE_YbjL_dupl"/>
    <property type="match status" value="1"/>
</dbReference>
<sequence>MPLAFHRKVRIIVTAFFNFLHDNPYILLFLVVGLSVWVGRGTIKGYGLGAVAGAIVIGCAIATWASYYGVHFELDNFTKSLFYYLFMYGVGLRVGPSFINSLKGDGLKFTFLAILSSFLGLGIVVLGVKLLSLPVGAAGGILAGSQTMSAAIGSAEQAITSGVVPLPPGTTAAAATAMIALSYGITYIWGTVGIILICKYLPRWWGVDARKAAKAYEVEHGVPNVDDAGLSGYRPFDLRAYRLVNSEWVGQTIAQFRQQFELYQIENVERGDQLLGADPALVLQLGDIIALGGSLDALTDHMGLIGPEVPDARALNIPLDEAVILVTHRDAIGKQLKQFSQSSIAGQVQLVGIERGGAPIPVGLETRLQRLDVMHLIGLRTAIDKATALLGKAGRPSTATDLLTLSLGMVLGLLIGLIQVPAFGAAVGLGNAGGLLVSGIIVSSLVSRVRFFGNTPNAARNILEDMGLIFFVAIVGVNAGANLVSQISPIIALKIFVLGFVACTIPPFIVWAVGFHVFKINPAILMGGVAGARSHSGPAREAAKEIDSSVPWIGFPVAYAVSGILLTVFGYFAMVLAR</sequence>
<feature type="transmembrane region" description="Helical" evidence="8">
    <location>
        <begin position="491"/>
        <end position="518"/>
    </location>
</feature>
<feature type="transmembrane region" description="Helical" evidence="8">
    <location>
        <begin position="46"/>
        <end position="69"/>
    </location>
</feature>
<dbReference type="PANTHER" id="PTHR30445">
    <property type="entry name" value="K(+)_H(+) ANTIPORTER SUBUNIT KHTT"/>
    <property type="match status" value="1"/>
</dbReference>
<evidence type="ECO:0000256" key="7">
    <source>
        <dbReference type="ARBA" id="ARBA00023136"/>
    </source>
</evidence>
<accession>A0A060A9W5</accession>
<protein>
    <recommendedName>
        <fullName evidence="9">RCK C-terminal domain-containing protein</fullName>
    </recommendedName>
</protein>
<evidence type="ECO:0000256" key="2">
    <source>
        <dbReference type="ARBA" id="ARBA00009854"/>
    </source>
</evidence>
<keyword evidence="3" id="KW-0813">Transport</keyword>
<keyword evidence="4" id="KW-1003">Cell membrane</keyword>
<dbReference type="GO" id="GO:0008324">
    <property type="term" value="F:monoatomic cation transmembrane transporter activity"/>
    <property type="evidence" value="ECO:0007669"/>
    <property type="project" value="InterPro"/>
</dbReference>
<keyword evidence="7 8" id="KW-0472">Membrane</keyword>
<evidence type="ECO:0000313" key="10">
    <source>
        <dbReference type="EMBL" id="AIA61575.1"/>
    </source>
</evidence>
<keyword evidence="6 8" id="KW-1133">Transmembrane helix</keyword>
<feature type="transmembrane region" description="Helical" evidence="8">
    <location>
        <begin position="111"/>
        <end position="132"/>
    </location>
</feature>
<dbReference type="InterPro" id="IPR006512">
    <property type="entry name" value="YidE_YbjL"/>
</dbReference>
<dbReference type="InterPro" id="IPR050144">
    <property type="entry name" value="AAE_transporter"/>
</dbReference>
<feature type="transmembrane region" description="Helical" evidence="8">
    <location>
        <begin position="402"/>
        <end position="420"/>
    </location>
</feature>
<name>A0A060A9W5_PSEFL</name>
<dbReference type="SUPFAM" id="SSF116726">
    <property type="entry name" value="TrkA C-terminal domain-like"/>
    <property type="match status" value="1"/>
</dbReference>
<feature type="transmembrane region" description="Helical" evidence="8">
    <location>
        <begin position="426"/>
        <end position="446"/>
    </location>
</feature>
<feature type="transmembrane region" description="Helical" evidence="8">
    <location>
        <begin position="23"/>
        <end position="39"/>
    </location>
</feature>
<dbReference type="GO" id="GO:0005886">
    <property type="term" value="C:plasma membrane"/>
    <property type="evidence" value="ECO:0007669"/>
    <property type="project" value="UniProtKB-SubCell"/>
</dbReference>
<organism evidence="10">
    <name type="scientific">Pseudomonas fluorescens</name>
    <dbReference type="NCBI Taxonomy" id="294"/>
    <lineage>
        <taxon>Bacteria</taxon>
        <taxon>Pseudomonadati</taxon>
        <taxon>Pseudomonadota</taxon>
        <taxon>Gammaproteobacteria</taxon>
        <taxon>Pseudomonadales</taxon>
        <taxon>Pseudomonadaceae</taxon>
        <taxon>Pseudomonas</taxon>
    </lineage>
</organism>
<comment type="similarity">
    <text evidence="2">Belongs to the AAE transporter (TC 2.A.81) family.</text>
</comment>
<feature type="transmembrane region" description="Helical" evidence="8">
    <location>
        <begin position="81"/>
        <end position="99"/>
    </location>
</feature>
<keyword evidence="5 8" id="KW-0812">Transmembrane</keyword>
<dbReference type="InterPro" id="IPR036721">
    <property type="entry name" value="RCK_C_sf"/>
</dbReference>
<comment type="subcellular location">
    <subcellularLocation>
        <location evidence="1">Cell membrane</location>
        <topology evidence="1">Multi-pass membrane protein</topology>
    </subcellularLocation>
</comment>
<dbReference type="InterPro" id="IPR006037">
    <property type="entry name" value="RCK_C"/>
</dbReference>
<evidence type="ECO:0000256" key="3">
    <source>
        <dbReference type="ARBA" id="ARBA00022448"/>
    </source>
</evidence>
<evidence type="ECO:0000259" key="9">
    <source>
        <dbReference type="PROSITE" id="PS51202"/>
    </source>
</evidence>
<evidence type="ECO:0000256" key="1">
    <source>
        <dbReference type="ARBA" id="ARBA00004651"/>
    </source>
</evidence>
<dbReference type="PROSITE" id="PS51202">
    <property type="entry name" value="RCK_C"/>
    <property type="match status" value="1"/>
</dbReference>
<evidence type="ECO:0000256" key="5">
    <source>
        <dbReference type="ARBA" id="ARBA00022692"/>
    </source>
</evidence>
<feature type="domain" description="RCK C-terminal" evidence="9">
    <location>
        <begin position="223"/>
        <end position="307"/>
    </location>
</feature>